<gene>
    <name evidence="4" type="ORF">DGYR_LOCUS1643</name>
</gene>
<dbReference type="SUPFAM" id="SSF52058">
    <property type="entry name" value="L domain-like"/>
    <property type="match status" value="1"/>
</dbReference>
<evidence type="ECO:0000256" key="3">
    <source>
        <dbReference type="SAM" id="SignalP"/>
    </source>
</evidence>
<dbReference type="EMBL" id="CAJFCJ010000002">
    <property type="protein sequence ID" value="CAD5112513.1"/>
    <property type="molecule type" value="Genomic_DNA"/>
</dbReference>
<dbReference type="SMART" id="SM00369">
    <property type="entry name" value="LRR_TYP"/>
    <property type="match status" value="10"/>
</dbReference>
<comment type="caution">
    <text evidence="4">The sequence shown here is derived from an EMBL/GenBank/DDBJ whole genome shotgun (WGS) entry which is preliminary data.</text>
</comment>
<dbReference type="InterPro" id="IPR050333">
    <property type="entry name" value="SLRP"/>
</dbReference>
<dbReference type="Gene3D" id="3.80.10.10">
    <property type="entry name" value="Ribonuclease Inhibitor"/>
    <property type="match status" value="2"/>
</dbReference>
<protein>
    <submittedName>
        <fullName evidence="4">Uncharacterized protein</fullName>
    </submittedName>
</protein>
<keyword evidence="2" id="KW-0677">Repeat</keyword>
<dbReference type="Pfam" id="PF13855">
    <property type="entry name" value="LRR_8"/>
    <property type="match status" value="3"/>
</dbReference>
<dbReference type="SMART" id="SM00365">
    <property type="entry name" value="LRR_SD22"/>
    <property type="match status" value="5"/>
</dbReference>
<evidence type="ECO:0000313" key="4">
    <source>
        <dbReference type="EMBL" id="CAD5112513.1"/>
    </source>
</evidence>
<dbReference type="InterPro" id="IPR003591">
    <property type="entry name" value="Leu-rich_rpt_typical-subtyp"/>
</dbReference>
<sequence length="432" mass="49852">MILLLFLLLFCSGVKSFSKITQCDSSPLCRCVVNEKGLIQRAICGSINGYLPRLPKTPYVLPLVSFAYADLSHLPAYAFDGDKVQSLDLQGNSFEIGLNILAFQTKTTNFLQTLNLEWCKIRQLRHQIFKGLYNLKNLSLSDNSLNILPGGLFKDLRNLESLKLSGNPIWIIRPNLFLPLESLIHLDIGYCAIKSIEKDWFKTMKYLKHLDLRGNRIKNIQPFIFDQLSQLEKLYLGHNSFFRLQKRALSNLRNLTVLSVHEGSLALLDVGAMDDLINLKFLDLSDNNIEHIQAGAADVPSIERLNLDGNYLRTLPLDINKMKNLKYLDVSYNRLETFSFCLFKRIKELKFLNLRENPWNCRCKFLYVVDNLRTKVNSLWPKEERHPGKWSFIPGRCEKPPKAKGKFLIDYLHEPNVNCTLENMVSRCFFQV</sequence>
<dbReference type="PANTHER" id="PTHR45712">
    <property type="entry name" value="AGAP008170-PA"/>
    <property type="match status" value="1"/>
</dbReference>
<evidence type="ECO:0000313" key="5">
    <source>
        <dbReference type="Proteomes" id="UP000549394"/>
    </source>
</evidence>
<dbReference type="GO" id="GO:0005615">
    <property type="term" value="C:extracellular space"/>
    <property type="evidence" value="ECO:0007669"/>
    <property type="project" value="TreeGrafter"/>
</dbReference>
<organism evidence="4 5">
    <name type="scientific">Dimorphilus gyrociliatus</name>
    <dbReference type="NCBI Taxonomy" id="2664684"/>
    <lineage>
        <taxon>Eukaryota</taxon>
        <taxon>Metazoa</taxon>
        <taxon>Spiralia</taxon>
        <taxon>Lophotrochozoa</taxon>
        <taxon>Annelida</taxon>
        <taxon>Polychaeta</taxon>
        <taxon>Polychaeta incertae sedis</taxon>
        <taxon>Dinophilidae</taxon>
        <taxon>Dimorphilus</taxon>
    </lineage>
</organism>
<keyword evidence="5" id="KW-1185">Reference proteome</keyword>
<dbReference type="PANTHER" id="PTHR45712:SF22">
    <property type="entry name" value="INSULIN-LIKE GROWTH FACTOR-BINDING PROTEIN COMPLEX ACID LABILE SUBUNIT"/>
    <property type="match status" value="1"/>
</dbReference>
<name>A0A7I8VDC0_9ANNE</name>
<dbReference type="InterPro" id="IPR032675">
    <property type="entry name" value="LRR_dom_sf"/>
</dbReference>
<proteinExistence type="predicted"/>
<reference evidence="4 5" key="1">
    <citation type="submission" date="2020-08" db="EMBL/GenBank/DDBJ databases">
        <authorList>
            <person name="Hejnol A."/>
        </authorList>
    </citation>
    <scope>NUCLEOTIDE SEQUENCE [LARGE SCALE GENOMIC DNA]</scope>
</reference>
<feature type="signal peptide" evidence="3">
    <location>
        <begin position="1"/>
        <end position="16"/>
    </location>
</feature>
<accession>A0A7I8VDC0</accession>
<dbReference type="PROSITE" id="PS51450">
    <property type="entry name" value="LRR"/>
    <property type="match status" value="3"/>
</dbReference>
<dbReference type="OrthoDB" id="6287768at2759"/>
<feature type="chain" id="PRO_5029496943" evidence="3">
    <location>
        <begin position="17"/>
        <end position="432"/>
    </location>
</feature>
<dbReference type="InterPro" id="IPR001611">
    <property type="entry name" value="Leu-rich_rpt"/>
</dbReference>
<dbReference type="Proteomes" id="UP000549394">
    <property type="component" value="Unassembled WGS sequence"/>
</dbReference>
<dbReference type="Pfam" id="PF00560">
    <property type="entry name" value="LRR_1"/>
    <property type="match status" value="1"/>
</dbReference>
<dbReference type="AlphaFoldDB" id="A0A7I8VDC0"/>
<keyword evidence="1" id="KW-0433">Leucine-rich repeat</keyword>
<evidence type="ECO:0000256" key="1">
    <source>
        <dbReference type="ARBA" id="ARBA00022614"/>
    </source>
</evidence>
<keyword evidence="3" id="KW-0732">Signal</keyword>
<evidence type="ECO:0000256" key="2">
    <source>
        <dbReference type="ARBA" id="ARBA00022737"/>
    </source>
</evidence>